<dbReference type="AlphaFoldDB" id="A0AA96LFK1"/>
<evidence type="ECO:0000259" key="7">
    <source>
        <dbReference type="PROSITE" id="PS50850"/>
    </source>
</evidence>
<evidence type="ECO:0000256" key="2">
    <source>
        <dbReference type="ARBA" id="ARBA00022448"/>
    </source>
</evidence>
<feature type="transmembrane region" description="Helical" evidence="6">
    <location>
        <begin position="333"/>
        <end position="361"/>
    </location>
</feature>
<feature type="transmembrane region" description="Helical" evidence="6">
    <location>
        <begin position="94"/>
        <end position="116"/>
    </location>
</feature>
<feature type="transmembrane region" description="Helical" evidence="6">
    <location>
        <begin position="122"/>
        <end position="141"/>
    </location>
</feature>
<evidence type="ECO:0000313" key="8">
    <source>
        <dbReference type="EMBL" id="WNQ12861.1"/>
    </source>
</evidence>
<dbReference type="Gene3D" id="1.20.1250.20">
    <property type="entry name" value="MFS general substrate transporter like domains"/>
    <property type="match status" value="1"/>
</dbReference>
<proteinExistence type="predicted"/>
<dbReference type="GO" id="GO:0005886">
    <property type="term" value="C:plasma membrane"/>
    <property type="evidence" value="ECO:0007669"/>
    <property type="project" value="UniProtKB-SubCell"/>
</dbReference>
<dbReference type="Proteomes" id="UP001305702">
    <property type="component" value="Chromosome"/>
</dbReference>
<dbReference type="PROSITE" id="PS50850">
    <property type="entry name" value="MFS"/>
    <property type="match status" value="1"/>
</dbReference>
<feature type="transmembrane region" description="Helical" evidence="6">
    <location>
        <begin position="67"/>
        <end position="87"/>
    </location>
</feature>
<comment type="subcellular location">
    <subcellularLocation>
        <location evidence="1">Cell membrane</location>
        <topology evidence="1">Multi-pass membrane protein</topology>
    </subcellularLocation>
</comment>
<dbReference type="Pfam" id="PF07690">
    <property type="entry name" value="MFS_1"/>
    <property type="match status" value="1"/>
</dbReference>
<keyword evidence="5 6" id="KW-0472">Membrane</keyword>
<reference evidence="8 9" key="1">
    <citation type="submission" date="2022-02" db="EMBL/GenBank/DDBJ databases">
        <title>Paenibacillus sp. MBLB1776 Whole Genome Shotgun Sequencing.</title>
        <authorList>
            <person name="Hwang C.Y."/>
            <person name="Cho E.-S."/>
            <person name="Seo M.-J."/>
        </authorList>
    </citation>
    <scope>NUCLEOTIDE SEQUENCE [LARGE SCALE GENOMIC DNA]</scope>
    <source>
        <strain evidence="8 9">MBLB1776</strain>
    </source>
</reference>
<dbReference type="InterPro" id="IPR011701">
    <property type="entry name" value="MFS"/>
</dbReference>
<evidence type="ECO:0000256" key="3">
    <source>
        <dbReference type="ARBA" id="ARBA00022692"/>
    </source>
</evidence>
<dbReference type="PANTHER" id="PTHR23534:SF1">
    <property type="entry name" value="MAJOR FACILITATOR SUPERFAMILY PROTEIN"/>
    <property type="match status" value="1"/>
</dbReference>
<dbReference type="InterPro" id="IPR036259">
    <property type="entry name" value="MFS_trans_sf"/>
</dbReference>
<keyword evidence="4 6" id="KW-1133">Transmembrane helix</keyword>
<feature type="transmembrane region" description="Helical" evidence="6">
    <location>
        <begin position="153"/>
        <end position="174"/>
    </location>
</feature>
<dbReference type="EMBL" id="CP130318">
    <property type="protein sequence ID" value="WNQ12861.1"/>
    <property type="molecule type" value="Genomic_DNA"/>
</dbReference>
<gene>
    <name evidence="8" type="ORF">MJA45_07470</name>
</gene>
<evidence type="ECO:0000313" key="9">
    <source>
        <dbReference type="Proteomes" id="UP001305702"/>
    </source>
</evidence>
<feature type="transmembrane region" description="Helical" evidence="6">
    <location>
        <begin position="399"/>
        <end position="417"/>
    </location>
</feature>
<dbReference type="GO" id="GO:0022857">
    <property type="term" value="F:transmembrane transporter activity"/>
    <property type="evidence" value="ECO:0007669"/>
    <property type="project" value="InterPro"/>
</dbReference>
<name>A0AA96LFK1_9BACL</name>
<keyword evidence="9" id="KW-1185">Reference proteome</keyword>
<dbReference type="KEGG" id="paun:MJA45_07470"/>
<feature type="domain" description="Major facilitator superfamily (MFS) profile" evidence="7">
    <location>
        <begin position="29"/>
        <end position="423"/>
    </location>
</feature>
<sequence>MTQEPRNEDNPLQDYVHSQEMQQKLYRRSLFIVVLSQIFGGAGLAAGVTVGALLAQDMLGSESYAGVPAALLTLGSAAAAWLVGGFSQRHGRRLGLAAGFLSGGMGAIGVVGSAVIQSIPLLFASLLLYGAGSATNLQARYAGTDLAKPGQRATAISIAMVSTTFGAVAGPNLVGVMGRFAVSIGVPALAGPFLLGAAAYILAGIVILLFLKPDPLLVAKAVNVHSFSTQPSAASAKTNNTRGLLVGATVMILTQIVMIAIMTMTPVQMKHHGHSLGDVGLVIGIHIGAMYLPSLVTGLLVDKIGRTAMSIASGAVLLIAGLVAAAAPGDSMLLLTAALALLGLGWNLGLISGTAIIVDATGPATRARTQGRIDVLIALAGASGGALSGMVVAHSSYSTLSLAGGGLALLLIPVVMWTRRKSNVSLSAQDKTLNSQT</sequence>
<feature type="transmembrane region" description="Helical" evidence="6">
    <location>
        <begin position="373"/>
        <end position="393"/>
    </location>
</feature>
<feature type="transmembrane region" description="Helical" evidence="6">
    <location>
        <begin position="180"/>
        <end position="211"/>
    </location>
</feature>
<accession>A0AA96LFK1</accession>
<protein>
    <submittedName>
        <fullName evidence="8">MFS transporter</fullName>
    </submittedName>
</protein>
<keyword evidence="2" id="KW-0813">Transport</keyword>
<evidence type="ECO:0000256" key="1">
    <source>
        <dbReference type="ARBA" id="ARBA00004651"/>
    </source>
</evidence>
<evidence type="ECO:0000256" key="5">
    <source>
        <dbReference type="ARBA" id="ARBA00023136"/>
    </source>
</evidence>
<evidence type="ECO:0000256" key="6">
    <source>
        <dbReference type="SAM" id="Phobius"/>
    </source>
</evidence>
<keyword evidence="3 6" id="KW-0812">Transmembrane</keyword>
<feature type="transmembrane region" description="Helical" evidence="6">
    <location>
        <begin position="308"/>
        <end position="327"/>
    </location>
</feature>
<dbReference type="SUPFAM" id="SSF103473">
    <property type="entry name" value="MFS general substrate transporter"/>
    <property type="match status" value="1"/>
</dbReference>
<feature type="transmembrane region" description="Helical" evidence="6">
    <location>
        <begin position="244"/>
        <end position="267"/>
    </location>
</feature>
<dbReference type="InterPro" id="IPR020846">
    <property type="entry name" value="MFS_dom"/>
</dbReference>
<organism evidence="8 9">
    <name type="scientific">Paenibacillus aurantius</name>
    <dbReference type="NCBI Taxonomy" id="2918900"/>
    <lineage>
        <taxon>Bacteria</taxon>
        <taxon>Bacillati</taxon>
        <taxon>Bacillota</taxon>
        <taxon>Bacilli</taxon>
        <taxon>Bacillales</taxon>
        <taxon>Paenibacillaceae</taxon>
        <taxon>Paenibacillus</taxon>
    </lineage>
</organism>
<evidence type="ECO:0000256" key="4">
    <source>
        <dbReference type="ARBA" id="ARBA00022989"/>
    </source>
</evidence>
<dbReference type="PANTHER" id="PTHR23534">
    <property type="entry name" value="MFS PERMEASE"/>
    <property type="match status" value="1"/>
</dbReference>
<feature type="transmembrane region" description="Helical" evidence="6">
    <location>
        <begin position="30"/>
        <end position="55"/>
    </location>
</feature>
<feature type="transmembrane region" description="Helical" evidence="6">
    <location>
        <begin position="279"/>
        <end position="301"/>
    </location>
</feature>
<dbReference type="RefSeq" id="WP_315606640.1">
    <property type="nucleotide sequence ID" value="NZ_CP130318.1"/>
</dbReference>